<dbReference type="InterPro" id="IPR050583">
    <property type="entry name" value="Mycobacterial_A85_antigen"/>
</dbReference>
<dbReference type="PANTHER" id="PTHR48098:SF1">
    <property type="entry name" value="DIACYLGLYCEROL ACYLTRANSFERASE_MYCOLYLTRANSFERASE AG85A"/>
    <property type="match status" value="1"/>
</dbReference>
<dbReference type="OrthoDB" id="265974at2"/>
<dbReference type="InterPro" id="IPR000801">
    <property type="entry name" value="Esterase-like"/>
</dbReference>
<dbReference type="EMBL" id="NIZW01000011">
    <property type="protein sequence ID" value="PHQ34408.1"/>
    <property type="molecule type" value="Genomic_DNA"/>
</dbReference>
<dbReference type="PANTHER" id="PTHR48098">
    <property type="entry name" value="ENTEROCHELIN ESTERASE-RELATED"/>
    <property type="match status" value="1"/>
</dbReference>
<gene>
    <name evidence="1" type="ORF">CEE69_15460</name>
</gene>
<dbReference type="GO" id="GO:0016798">
    <property type="term" value="F:hydrolase activity, acting on glycosyl bonds"/>
    <property type="evidence" value="ECO:0007669"/>
    <property type="project" value="UniProtKB-KW"/>
</dbReference>
<dbReference type="Proteomes" id="UP000225740">
    <property type="component" value="Unassembled WGS sequence"/>
</dbReference>
<evidence type="ECO:0000313" key="2">
    <source>
        <dbReference type="Proteomes" id="UP000225740"/>
    </source>
</evidence>
<proteinExistence type="predicted"/>
<comment type="caution">
    <text evidence="1">The sequence shown here is derived from an EMBL/GenBank/DDBJ whole genome shotgun (WGS) entry which is preliminary data.</text>
</comment>
<keyword evidence="1" id="KW-0858">Xylan degradation</keyword>
<keyword evidence="1" id="KW-0119">Carbohydrate metabolism</keyword>
<dbReference type="AlphaFoldDB" id="A0A2G1W5V1"/>
<dbReference type="Pfam" id="PF00756">
    <property type="entry name" value="Esterase"/>
    <property type="match status" value="1"/>
</dbReference>
<dbReference type="Gene3D" id="3.40.50.1820">
    <property type="entry name" value="alpha/beta hydrolase"/>
    <property type="match status" value="1"/>
</dbReference>
<name>A0A2G1W5V1_9BACT</name>
<keyword evidence="1" id="KW-0378">Hydrolase</keyword>
<reference evidence="1 2" key="1">
    <citation type="submission" date="2017-06" db="EMBL/GenBank/DDBJ databases">
        <title>Description of Rhodopirellula bahusiensis sp. nov.</title>
        <authorList>
            <person name="Kizina J."/>
            <person name="Harder J."/>
        </authorList>
    </citation>
    <scope>NUCLEOTIDE SEQUENCE [LARGE SCALE GENOMIC DNA]</scope>
    <source>
        <strain evidence="1 2">SWK21</strain>
    </source>
</reference>
<dbReference type="GO" id="GO:0016747">
    <property type="term" value="F:acyltransferase activity, transferring groups other than amino-acyl groups"/>
    <property type="evidence" value="ECO:0007669"/>
    <property type="project" value="TreeGrafter"/>
</dbReference>
<dbReference type="InterPro" id="IPR029058">
    <property type="entry name" value="AB_hydrolase_fold"/>
</dbReference>
<dbReference type="GeneID" id="90609472"/>
<organism evidence="1 2">
    <name type="scientific">Rhodopirellula bahusiensis</name>
    <dbReference type="NCBI Taxonomy" id="2014065"/>
    <lineage>
        <taxon>Bacteria</taxon>
        <taxon>Pseudomonadati</taxon>
        <taxon>Planctomycetota</taxon>
        <taxon>Planctomycetia</taxon>
        <taxon>Pirellulales</taxon>
        <taxon>Pirellulaceae</taxon>
        <taxon>Rhodopirellula</taxon>
    </lineage>
</organism>
<sequence>MSSLRISIVTLALVALASIFIVAHPALAQRTRKPVVWVNADIPKMAGLEHKVLKSESLGHEVGYVVWTPPSFSVDSDVRYPVVYFLHGAGGSERSDAAGFASLMAKGIRNGTLPPAICVCPNGGMSGYRGEVESMIVDELIPLIDSTYPTQAKATSRILAGFSMGGAGSVRLSLLHPELFCGAGSWGGALAFRGDPSESPLLPAAKNNADTLRQNGYAALLINGDGDRPDAFELLAETFESVNIAHEIVVVDDTKHNLGAYQQKTADQMIKFLGNQLRQKPDR</sequence>
<dbReference type="GO" id="GO:0045493">
    <property type="term" value="P:xylan catabolic process"/>
    <property type="evidence" value="ECO:0007669"/>
    <property type="project" value="UniProtKB-KW"/>
</dbReference>
<protein>
    <submittedName>
        <fullName evidence="1">1,4-beta-xylanase</fullName>
    </submittedName>
</protein>
<dbReference type="RefSeq" id="WP_099261555.1">
    <property type="nucleotide sequence ID" value="NZ_NIZW01000011.1"/>
</dbReference>
<keyword evidence="2" id="KW-1185">Reference proteome</keyword>
<evidence type="ECO:0000313" key="1">
    <source>
        <dbReference type="EMBL" id="PHQ34408.1"/>
    </source>
</evidence>
<keyword evidence="1" id="KW-0624">Polysaccharide degradation</keyword>
<accession>A0A2G1W5V1</accession>
<keyword evidence="1" id="KW-0326">Glycosidase</keyword>
<dbReference type="SUPFAM" id="SSF53474">
    <property type="entry name" value="alpha/beta-Hydrolases"/>
    <property type="match status" value="1"/>
</dbReference>